<dbReference type="GO" id="GO:0016757">
    <property type="term" value="F:glycosyltransferase activity"/>
    <property type="evidence" value="ECO:0007669"/>
    <property type="project" value="InterPro"/>
</dbReference>
<dbReference type="AlphaFoldDB" id="A0A8J6XW33"/>
<dbReference type="EMBL" id="JACXAE010000110">
    <property type="protein sequence ID" value="MBD2777367.1"/>
    <property type="molecule type" value="Genomic_DNA"/>
</dbReference>
<dbReference type="Proteomes" id="UP000629098">
    <property type="component" value="Unassembled WGS sequence"/>
</dbReference>
<comment type="caution">
    <text evidence="2">The sequence shown here is derived from an EMBL/GenBank/DDBJ whole genome shotgun (WGS) entry which is preliminary data.</text>
</comment>
<accession>A0A8J6XW33</accession>
<dbReference type="SUPFAM" id="SSF53756">
    <property type="entry name" value="UDP-Glycosyltransferase/glycogen phosphorylase"/>
    <property type="match status" value="1"/>
</dbReference>
<feature type="domain" description="Glycosyl transferase family 1" evidence="1">
    <location>
        <begin position="232"/>
        <end position="390"/>
    </location>
</feature>
<evidence type="ECO:0000313" key="3">
    <source>
        <dbReference type="Proteomes" id="UP000629098"/>
    </source>
</evidence>
<dbReference type="RefSeq" id="WP_190836439.1">
    <property type="nucleotide sequence ID" value="NZ_CAWPPI010000110.1"/>
</dbReference>
<dbReference type="InterPro" id="IPR001296">
    <property type="entry name" value="Glyco_trans_1"/>
</dbReference>
<sequence>MKVLHLSTFDTLGGAARASYRLHQGLQRIGVNSQMLVQKKFSDDRTVIATEPKSGIKRALAKSKPLLEGLPLQLYPKRNTTMFSTEWLPDALAPKIAQLAPDIINLHWVGNGYLHIETLTKLNQPIVWTLLDMWAFTGGCHYSEKCDRYTDSCGACPQLGSSNRDLSYNIWQRKAKAWGNLDITVVAPTQWLADCAKASSVFRNVRVEVIPFCLDTKSYKPINRQLARQLLNLPQDKQLVLFGAISATSDERKGFHLLQAALEKLGVSEWQKKVELVVFGASQPEKPINFGFNSHYLGRLYDDISLAIVYSAADVMIVPSIQEAFGQTASEALACGTPVVAFDATGLKDIVEHQHNGYLVKPYEIEDLADGIVWVLQDTERYQKLSQSARLTAEGKFALEMQAHHYQSLYSEILKESDKKYY</sequence>
<proteinExistence type="predicted"/>
<protein>
    <submittedName>
        <fullName evidence="2">Glycosyltransferase family 4 protein</fullName>
    </submittedName>
</protein>
<dbReference type="Gene3D" id="3.40.50.2000">
    <property type="entry name" value="Glycogen Phosphorylase B"/>
    <property type="match status" value="2"/>
</dbReference>
<keyword evidence="3" id="KW-1185">Reference proteome</keyword>
<gene>
    <name evidence="2" type="ORF">ICL16_36295</name>
</gene>
<dbReference type="InterPro" id="IPR050194">
    <property type="entry name" value="Glycosyltransferase_grp1"/>
</dbReference>
<dbReference type="Pfam" id="PF00534">
    <property type="entry name" value="Glycos_transf_1"/>
    <property type="match status" value="1"/>
</dbReference>
<dbReference type="PANTHER" id="PTHR45947">
    <property type="entry name" value="SULFOQUINOVOSYL TRANSFERASE SQD2"/>
    <property type="match status" value="1"/>
</dbReference>
<dbReference type="CDD" id="cd03825">
    <property type="entry name" value="GT4_WcaC-like"/>
    <property type="match status" value="1"/>
</dbReference>
<evidence type="ECO:0000313" key="2">
    <source>
        <dbReference type="EMBL" id="MBD2777367.1"/>
    </source>
</evidence>
<reference evidence="2" key="1">
    <citation type="submission" date="2020-09" db="EMBL/GenBank/DDBJ databases">
        <title>Iningainema tapete sp. nov. (Scytonemataceae, Cyanobacteria) from greenhouses in central Florida (USA) produces two types of nodularin with biosynthetic potential for microcystin-LR and anabaenopeptins.</title>
        <authorList>
            <person name="Berthold D.E."/>
            <person name="Lefler F.W."/>
            <person name="Huang I.-S."/>
            <person name="Abdulla H."/>
            <person name="Zimba P.V."/>
            <person name="Laughinghouse H.D. IV."/>
        </authorList>
    </citation>
    <scope>NUCLEOTIDE SEQUENCE</scope>
    <source>
        <strain evidence="2">BLCCT55</strain>
    </source>
</reference>
<evidence type="ECO:0000259" key="1">
    <source>
        <dbReference type="Pfam" id="PF00534"/>
    </source>
</evidence>
<name>A0A8J6XW33_9CYAN</name>
<dbReference type="PANTHER" id="PTHR45947:SF3">
    <property type="entry name" value="SULFOQUINOVOSYL TRANSFERASE SQD2"/>
    <property type="match status" value="1"/>
</dbReference>
<organism evidence="2 3">
    <name type="scientific">Iningainema tapete BLCC-T55</name>
    <dbReference type="NCBI Taxonomy" id="2748662"/>
    <lineage>
        <taxon>Bacteria</taxon>
        <taxon>Bacillati</taxon>
        <taxon>Cyanobacteriota</taxon>
        <taxon>Cyanophyceae</taxon>
        <taxon>Nostocales</taxon>
        <taxon>Scytonemataceae</taxon>
        <taxon>Iningainema tapete</taxon>
    </lineage>
</organism>